<dbReference type="CDD" id="cd16442">
    <property type="entry name" value="BPL"/>
    <property type="match status" value="1"/>
</dbReference>
<evidence type="ECO:0000313" key="8">
    <source>
        <dbReference type="Proteomes" id="UP000001916"/>
    </source>
</evidence>
<protein>
    <recommendedName>
        <fullName evidence="5">biotin--[biotin carboxyl-carrier protein] ligase</fullName>
        <ecNumber evidence="5">6.3.4.15</ecNumber>
    </recommendedName>
</protein>
<keyword evidence="4" id="KW-0092">Biotin</keyword>
<evidence type="ECO:0000256" key="3">
    <source>
        <dbReference type="ARBA" id="ARBA00022840"/>
    </source>
</evidence>
<dbReference type="HOGENOM" id="CLU_051096_4_1_0"/>
<keyword evidence="8" id="KW-1185">Reference proteome</keyword>
<keyword evidence="1 7" id="KW-0436">Ligase</keyword>
<evidence type="ECO:0000256" key="2">
    <source>
        <dbReference type="ARBA" id="ARBA00022741"/>
    </source>
</evidence>
<keyword evidence="2" id="KW-0547">Nucleotide-binding</keyword>
<accession>D7BDA9</accession>
<dbReference type="SUPFAM" id="SSF55681">
    <property type="entry name" value="Class II aaRS and biotin synthetases"/>
    <property type="match status" value="1"/>
</dbReference>
<evidence type="ECO:0000256" key="1">
    <source>
        <dbReference type="ARBA" id="ARBA00022598"/>
    </source>
</evidence>
<dbReference type="PROSITE" id="PS51733">
    <property type="entry name" value="BPL_LPL_CATALYTIC"/>
    <property type="match status" value="1"/>
</dbReference>
<name>D7BDA9_ALLS1</name>
<keyword evidence="3" id="KW-0067">ATP-binding</keyword>
<sequence>MFGELSPEALLPLLETPLGRTYRYLERTSSTQDVAKAWAEEGAPEGALVVAETQQKGRGRRGRPWQSAPGESLTFSLLLRPQIPSERFPLLSFAAGVALREACGVGGLKWPNDLLAPDGRKLAGILLEAGRGYVVLGIGLNVHKAPPGAAALAEFGLVERPKVLAGFLNRLGHLYPALEGQASQILSAWRRYSLTLGREVSLETPQGSLQGRAMDIAEDGSLWVEVSGTIRRVTSGDVALIGMLGEQP</sequence>
<evidence type="ECO:0000256" key="4">
    <source>
        <dbReference type="ARBA" id="ARBA00023267"/>
    </source>
</evidence>
<dbReference type="Pfam" id="PF02237">
    <property type="entry name" value="BPL_C"/>
    <property type="match status" value="1"/>
</dbReference>
<dbReference type="RefSeq" id="WP_013157607.1">
    <property type="nucleotide sequence ID" value="NC_014212.1"/>
</dbReference>
<reference evidence="7 8" key="1">
    <citation type="journal article" date="2010" name="Stand. Genomic Sci.">
        <title>Complete genome sequence of Meiothermus silvanus type strain (VI-R2).</title>
        <authorList>
            <person name="Sikorski J."/>
            <person name="Tindall B.J."/>
            <person name="Lowry S."/>
            <person name="Lucas S."/>
            <person name="Nolan M."/>
            <person name="Copeland A."/>
            <person name="Glavina Del Rio T."/>
            <person name="Tice H."/>
            <person name="Cheng J.F."/>
            <person name="Han C."/>
            <person name="Pitluck S."/>
            <person name="Liolios K."/>
            <person name="Ivanova N."/>
            <person name="Mavromatis K."/>
            <person name="Mikhailova N."/>
            <person name="Pati A."/>
            <person name="Goodwin L."/>
            <person name="Chen A."/>
            <person name="Palaniappan K."/>
            <person name="Land M."/>
            <person name="Hauser L."/>
            <person name="Chang Y.J."/>
            <person name="Jeffries C.D."/>
            <person name="Rohde M."/>
            <person name="Goker M."/>
            <person name="Woyke T."/>
            <person name="Bristow J."/>
            <person name="Eisen J.A."/>
            <person name="Markowitz V."/>
            <person name="Hugenholtz P."/>
            <person name="Kyrpides N.C."/>
            <person name="Klenk H.P."/>
            <person name="Lapidus A."/>
        </authorList>
    </citation>
    <scope>NUCLEOTIDE SEQUENCE [LARGE SCALE GENOMIC DNA]</scope>
    <source>
        <strain evidence="8">ATCC 700542 / DSM 9946 / VI-R2</strain>
    </source>
</reference>
<dbReference type="Gene3D" id="3.30.930.10">
    <property type="entry name" value="Bira Bifunctional Protein, Domain 2"/>
    <property type="match status" value="1"/>
</dbReference>
<dbReference type="NCBIfam" id="TIGR00121">
    <property type="entry name" value="birA_ligase"/>
    <property type="match status" value="1"/>
</dbReference>
<dbReference type="Gene3D" id="2.30.30.100">
    <property type="match status" value="1"/>
</dbReference>
<dbReference type="EC" id="6.3.4.15" evidence="5"/>
<dbReference type="AlphaFoldDB" id="D7BDA9"/>
<gene>
    <name evidence="7" type="ordered locus">Mesil_1122</name>
</gene>
<dbReference type="InterPro" id="IPR004143">
    <property type="entry name" value="BPL_LPL_catalytic"/>
</dbReference>
<dbReference type="GO" id="GO:0004077">
    <property type="term" value="F:biotin--[biotin carboxyl-carrier protein] ligase activity"/>
    <property type="evidence" value="ECO:0007669"/>
    <property type="project" value="UniProtKB-EC"/>
</dbReference>
<proteinExistence type="predicted"/>
<dbReference type="eggNOG" id="COG0340">
    <property type="taxonomic scope" value="Bacteria"/>
</dbReference>
<dbReference type="PANTHER" id="PTHR12835">
    <property type="entry name" value="BIOTIN PROTEIN LIGASE"/>
    <property type="match status" value="1"/>
</dbReference>
<dbReference type="InterPro" id="IPR003142">
    <property type="entry name" value="BPL_C"/>
</dbReference>
<dbReference type="SUPFAM" id="SSF50037">
    <property type="entry name" value="C-terminal domain of transcriptional repressors"/>
    <property type="match status" value="1"/>
</dbReference>
<dbReference type="InterPro" id="IPR008988">
    <property type="entry name" value="Transcriptional_repressor_C"/>
</dbReference>
<dbReference type="GO" id="GO:0005524">
    <property type="term" value="F:ATP binding"/>
    <property type="evidence" value="ECO:0007669"/>
    <property type="project" value="UniProtKB-KW"/>
</dbReference>
<dbReference type="Pfam" id="PF03099">
    <property type="entry name" value="BPL_LplA_LipB"/>
    <property type="match status" value="1"/>
</dbReference>
<evidence type="ECO:0000313" key="7">
    <source>
        <dbReference type="EMBL" id="ADH63027.1"/>
    </source>
</evidence>
<dbReference type="GO" id="GO:0005737">
    <property type="term" value="C:cytoplasm"/>
    <property type="evidence" value="ECO:0007669"/>
    <property type="project" value="TreeGrafter"/>
</dbReference>
<dbReference type="KEGG" id="msv:Mesil_1122"/>
<dbReference type="Proteomes" id="UP000001916">
    <property type="component" value="Chromosome"/>
</dbReference>
<dbReference type="STRING" id="526227.Mesil_1122"/>
<organism evidence="7 8">
    <name type="scientific">Allomeiothermus silvanus (strain ATCC 700542 / DSM 9946 / NBRC 106475 / NCIMB 13440 / VI-R2)</name>
    <name type="common">Thermus silvanus</name>
    <dbReference type="NCBI Taxonomy" id="526227"/>
    <lineage>
        <taxon>Bacteria</taxon>
        <taxon>Thermotogati</taxon>
        <taxon>Deinococcota</taxon>
        <taxon>Deinococci</taxon>
        <taxon>Thermales</taxon>
        <taxon>Thermaceae</taxon>
        <taxon>Allomeiothermus</taxon>
    </lineage>
</organism>
<evidence type="ECO:0000256" key="5">
    <source>
        <dbReference type="ARBA" id="ARBA00024227"/>
    </source>
</evidence>
<evidence type="ECO:0000259" key="6">
    <source>
        <dbReference type="PROSITE" id="PS51733"/>
    </source>
</evidence>
<dbReference type="PANTHER" id="PTHR12835:SF5">
    <property type="entry name" value="BIOTIN--PROTEIN LIGASE"/>
    <property type="match status" value="1"/>
</dbReference>
<dbReference type="InterPro" id="IPR004408">
    <property type="entry name" value="Biotin_CoA_COase_ligase"/>
</dbReference>
<dbReference type="InterPro" id="IPR045864">
    <property type="entry name" value="aa-tRNA-synth_II/BPL/LPL"/>
</dbReference>
<feature type="domain" description="BPL/LPL catalytic" evidence="6">
    <location>
        <begin position="5"/>
        <end position="196"/>
    </location>
</feature>
<dbReference type="EMBL" id="CP002042">
    <property type="protein sequence ID" value="ADH63027.1"/>
    <property type="molecule type" value="Genomic_DNA"/>
</dbReference>